<dbReference type="Proteomes" id="UP000887576">
    <property type="component" value="Unplaced"/>
</dbReference>
<organism evidence="1 2">
    <name type="scientific">Panagrolaimus sp. JU765</name>
    <dbReference type="NCBI Taxonomy" id="591449"/>
    <lineage>
        <taxon>Eukaryota</taxon>
        <taxon>Metazoa</taxon>
        <taxon>Ecdysozoa</taxon>
        <taxon>Nematoda</taxon>
        <taxon>Chromadorea</taxon>
        <taxon>Rhabditida</taxon>
        <taxon>Tylenchina</taxon>
        <taxon>Panagrolaimomorpha</taxon>
        <taxon>Panagrolaimoidea</taxon>
        <taxon>Panagrolaimidae</taxon>
        <taxon>Panagrolaimus</taxon>
    </lineage>
</organism>
<sequence length="200" mass="21940">QRSISQKQPGSQGGQGSQEPVRAPDNNNNVVNGRNQKLEPLIPIELQLLPQFYASECLVLKPGQESGAYKFQPPRSLLDSSREIKMEPAELRWSAAGGLQKISIMNQTGDRQAIKVKCSDNNIYRVNPVFAFIEPGQTLNVDVMRQNGSNKVDKLVFITSKASPEDNNPKQIFKPGTTNNTMMVLPLLATQPPATVAVAN</sequence>
<protein>
    <submittedName>
        <fullName evidence="2">Major sperm protein</fullName>
    </submittedName>
</protein>
<name>A0AC34Q0H8_9BILA</name>
<evidence type="ECO:0000313" key="1">
    <source>
        <dbReference type="Proteomes" id="UP000887576"/>
    </source>
</evidence>
<evidence type="ECO:0000313" key="2">
    <source>
        <dbReference type="WBParaSite" id="JU765_v2.g11850.t2"/>
    </source>
</evidence>
<accession>A0AC34Q0H8</accession>
<proteinExistence type="predicted"/>
<reference evidence="2" key="1">
    <citation type="submission" date="2022-11" db="UniProtKB">
        <authorList>
            <consortium name="WormBaseParasite"/>
        </authorList>
    </citation>
    <scope>IDENTIFICATION</scope>
</reference>
<dbReference type="WBParaSite" id="JU765_v2.g11850.t2">
    <property type="protein sequence ID" value="JU765_v2.g11850.t2"/>
    <property type="gene ID" value="JU765_v2.g11850"/>
</dbReference>